<keyword evidence="3" id="KW-0436">Ligase</keyword>
<organism evidence="10 11">
    <name type="scientific">Nocardia callitridis</name>
    <dbReference type="NCBI Taxonomy" id="648753"/>
    <lineage>
        <taxon>Bacteria</taxon>
        <taxon>Bacillati</taxon>
        <taxon>Actinomycetota</taxon>
        <taxon>Actinomycetes</taxon>
        <taxon>Mycobacteriales</taxon>
        <taxon>Nocardiaceae</taxon>
        <taxon>Nocardia</taxon>
    </lineage>
</organism>
<gene>
    <name evidence="10" type="primary">accC</name>
    <name evidence="10" type="ORF">GCM10023318_21340</name>
</gene>
<dbReference type="NCBIfam" id="NF006367">
    <property type="entry name" value="PRK08591.1"/>
    <property type="match status" value="1"/>
</dbReference>
<dbReference type="SUPFAM" id="SSF51246">
    <property type="entry name" value="Rudiment single hybrid motif"/>
    <property type="match status" value="1"/>
</dbReference>
<dbReference type="PANTHER" id="PTHR48095">
    <property type="entry name" value="PYRUVATE CARBOXYLASE SUBUNIT A"/>
    <property type="match status" value="1"/>
</dbReference>
<dbReference type="Pfam" id="PF02786">
    <property type="entry name" value="CPSase_L_D2"/>
    <property type="match status" value="1"/>
</dbReference>
<feature type="domain" description="Biotin carboxylation" evidence="9">
    <location>
        <begin position="16"/>
        <end position="461"/>
    </location>
</feature>
<dbReference type="Pfam" id="PF02785">
    <property type="entry name" value="Biotin_carb_C"/>
    <property type="match status" value="1"/>
</dbReference>
<keyword evidence="5 7" id="KW-0067">ATP-binding</keyword>
<evidence type="ECO:0000256" key="1">
    <source>
        <dbReference type="ARBA" id="ARBA00003761"/>
    </source>
</evidence>
<dbReference type="InterPro" id="IPR011054">
    <property type="entry name" value="Rudment_hybrid_motif"/>
</dbReference>
<evidence type="ECO:0000313" key="10">
    <source>
        <dbReference type="EMBL" id="GAA5050751.1"/>
    </source>
</evidence>
<dbReference type="InterPro" id="IPR016185">
    <property type="entry name" value="PreATP-grasp_dom_sf"/>
</dbReference>
<reference evidence="11" key="1">
    <citation type="journal article" date="2019" name="Int. J. Syst. Evol. Microbiol.">
        <title>The Global Catalogue of Microorganisms (GCM) 10K type strain sequencing project: providing services to taxonomists for standard genome sequencing and annotation.</title>
        <authorList>
            <consortium name="The Broad Institute Genomics Platform"/>
            <consortium name="The Broad Institute Genome Sequencing Center for Infectious Disease"/>
            <person name="Wu L."/>
            <person name="Ma J."/>
        </authorList>
    </citation>
    <scope>NUCLEOTIDE SEQUENCE [LARGE SCALE GENOMIC DNA]</scope>
    <source>
        <strain evidence="11">JCM 18298</strain>
    </source>
</reference>
<keyword evidence="11" id="KW-1185">Reference proteome</keyword>
<dbReference type="Gene3D" id="3.30.470.20">
    <property type="entry name" value="ATP-grasp fold, B domain"/>
    <property type="match status" value="1"/>
</dbReference>
<evidence type="ECO:0000256" key="5">
    <source>
        <dbReference type="ARBA" id="ARBA00022840"/>
    </source>
</evidence>
<name>A0ABP9K651_9NOCA</name>
<keyword evidence="4 7" id="KW-0547">Nucleotide-binding</keyword>
<evidence type="ECO:0000259" key="8">
    <source>
        <dbReference type="PROSITE" id="PS50975"/>
    </source>
</evidence>
<dbReference type="PANTHER" id="PTHR48095:SF2">
    <property type="entry name" value="BIOTIN CARBOXYLASE, CHLOROPLASTIC"/>
    <property type="match status" value="1"/>
</dbReference>
<dbReference type="InterPro" id="IPR051602">
    <property type="entry name" value="ACC_Biotin_Carboxylase"/>
</dbReference>
<evidence type="ECO:0000313" key="11">
    <source>
        <dbReference type="Proteomes" id="UP001500603"/>
    </source>
</evidence>
<dbReference type="EMBL" id="BAABJM010000002">
    <property type="protein sequence ID" value="GAA5050751.1"/>
    <property type="molecule type" value="Genomic_DNA"/>
</dbReference>
<evidence type="ECO:0000256" key="7">
    <source>
        <dbReference type="PROSITE-ProRule" id="PRU00409"/>
    </source>
</evidence>
<dbReference type="InterPro" id="IPR005479">
    <property type="entry name" value="CPAse_ATP-bd"/>
</dbReference>
<evidence type="ECO:0000256" key="3">
    <source>
        <dbReference type="ARBA" id="ARBA00022598"/>
    </source>
</evidence>
<evidence type="ECO:0000259" key="9">
    <source>
        <dbReference type="PROSITE" id="PS50979"/>
    </source>
</evidence>
<dbReference type="InterPro" id="IPR005482">
    <property type="entry name" value="Biotin_COase_C"/>
</dbReference>
<dbReference type="SMART" id="SM00878">
    <property type="entry name" value="Biotin_carb_C"/>
    <property type="match status" value="1"/>
</dbReference>
<dbReference type="Pfam" id="PF00289">
    <property type="entry name" value="Biotin_carb_N"/>
    <property type="match status" value="1"/>
</dbReference>
<dbReference type="RefSeq" id="WP_345495085.1">
    <property type="nucleotide sequence ID" value="NZ_BAABJM010000002.1"/>
</dbReference>
<evidence type="ECO:0000256" key="4">
    <source>
        <dbReference type="ARBA" id="ARBA00022741"/>
    </source>
</evidence>
<dbReference type="PROSITE" id="PS50975">
    <property type="entry name" value="ATP_GRASP"/>
    <property type="match status" value="1"/>
</dbReference>
<evidence type="ECO:0000256" key="6">
    <source>
        <dbReference type="ARBA" id="ARBA00048600"/>
    </source>
</evidence>
<comment type="function">
    <text evidence="1">This protein is a component of the acetyl coenzyme A carboxylase complex; first, biotin carboxylase catalyzes the carboxylation of the carrier protein and then the transcarboxylase transfers the carboxyl group to form malonyl-CoA.</text>
</comment>
<comment type="catalytic activity">
    <reaction evidence="6">
        <text>N(6)-biotinyl-L-lysyl-[protein] + hydrogencarbonate + ATP = N(6)-carboxybiotinyl-L-lysyl-[protein] + ADP + phosphate + H(+)</text>
        <dbReference type="Rhea" id="RHEA:13501"/>
        <dbReference type="Rhea" id="RHEA-COMP:10505"/>
        <dbReference type="Rhea" id="RHEA-COMP:10506"/>
        <dbReference type="ChEBI" id="CHEBI:15378"/>
        <dbReference type="ChEBI" id="CHEBI:17544"/>
        <dbReference type="ChEBI" id="CHEBI:30616"/>
        <dbReference type="ChEBI" id="CHEBI:43474"/>
        <dbReference type="ChEBI" id="CHEBI:83144"/>
        <dbReference type="ChEBI" id="CHEBI:83145"/>
        <dbReference type="ChEBI" id="CHEBI:456216"/>
        <dbReference type="EC" id="6.3.4.14"/>
    </reaction>
</comment>
<dbReference type="InterPro" id="IPR011761">
    <property type="entry name" value="ATP-grasp"/>
</dbReference>
<feature type="domain" description="ATP-grasp" evidence="8">
    <location>
        <begin position="135"/>
        <end position="332"/>
    </location>
</feature>
<dbReference type="InterPro" id="IPR005481">
    <property type="entry name" value="BC-like_N"/>
</dbReference>
<dbReference type="Proteomes" id="UP001500603">
    <property type="component" value="Unassembled WGS sequence"/>
</dbReference>
<dbReference type="PROSITE" id="PS50979">
    <property type="entry name" value="BC"/>
    <property type="match status" value="1"/>
</dbReference>
<dbReference type="SUPFAM" id="SSF56059">
    <property type="entry name" value="Glutathione synthetase ATP-binding domain-like"/>
    <property type="match status" value="1"/>
</dbReference>
<accession>A0ABP9K651</accession>
<comment type="caution">
    <text evidence="10">The sequence shown here is derived from an EMBL/GenBank/DDBJ whole genome shotgun (WGS) entry which is preliminary data.</text>
</comment>
<dbReference type="EC" id="6.3.4.14" evidence="2"/>
<dbReference type="InterPro" id="IPR011764">
    <property type="entry name" value="Biotin_carboxylation_dom"/>
</dbReference>
<sequence>MAESAVAAETTVTSTPLRRVLVANRGEIAVRVVRACQALGIEAVVVTSTVDRNGLAARLADRAVCIGPASASESYLRIESILSAALGTGCDAVHPGYGFLSENPEFAAACVAHGLVFIGPRPDAVAQAGDKARARELARSAGIPVLSGSAVVASAAAAARAAADLGYPVLVKAAAGGGGRGMSVVANERELRARWPAAAAEAQSAFGDGRLYVERFIRHARHIEVQVLGDKYGTVIHLGERDCTLQRRHQKVVEESPAPNLPERIRTEIRDSGVAFATALKLDSAGTVEFIYDADTGDYAFLEFNARIQVEHPVTEMVTGVDLVAEQLRSAAGERLRYTQGDVALSGHAIEVRVTTEDPTKDFIPTPGTVTVWQPPTGAGIRVDSHCEPGYVVTPYYDSLLAKVIAHGPDRATAADRMVAALGRLRVEGVATITEFVRVAVDHPDFRAGTVTTDWIASRGLPEYLELSA</sequence>
<evidence type="ECO:0000256" key="2">
    <source>
        <dbReference type="ARBA" id="ARBA00013263"/>
    </source>
</evidence>
<proteinExistence type="predicted"/>
<dbReference type="SUPFAM" id="SSF52440">
    <property type="entry name" value="PreATP-grasp domain"/>
    <property type="match status" value="1"/>
</dbReference>
<dbReference type="PROSITE" id="PS00866">
    <property type="entry name" value="CPSASE_1"/>
    <property type="match status" value="1"/>
</dbReference>
<protein>
    <recommendedName>
        <fullName evidence="2">biotin carboxylase</fullName>
        <ecNumber evidence="2">6.3.4.14</ecNumber>
    </recommendedName>
</protein>